<proteinExistence type="inferred from homology"/>
<keyword evidence="3" id="KW-0378">Hydrolase</keyword>
<dbReference type="SUPFAM" id="SSF52540">
    <property type="entry name" value="P-loop containing nucleoside triphosphate hydrolases"/>
    <property type="match status" value="1"/>
</dbReference>
<keyword evidence="4" id="KW-1185">Reference proteome</keyword>
<dbReference type="InterPro" id="IPR027417">
    <property type="entry name" value="P-loop_NTPase"/>
</dbReference>
<evidence type="ECO:0000259" key="2">
    <source>
        <dbReference type="SMART" id="SM00382"/>
    </source>
</evidence>
<dbReference type="EMBL" id="MCGT01000035">
    <property type="protein sequence ID" value="ORX47051.1"/>
    <property type="molecule type" value="Genomic_DNA"/>
</dbReference>
<dbReference type="SMART" id="SM00382">
    <property type="entry name" value="AAA"/>
    <property type="match status" value="1"/>
</dbReference>
<dbReference type="GO" id="GO:0016887">
    <property type="term" value="F:ATP hydrolysis activity"/>
    <property type="evidence" value="ECO:0007669"/>
    <property type="project" value="InterPro"/>
</dbReference>
<organism evidence="3 4">
    <name type="scientific">Hesseltinella vesiculosa</name>
    <dbReference type="NCBI Taxonomy" id="101127"/>
    <lineage>
        <taxon>Eukaryota</taxon>
        <taxon>Fungi</taxon>
        <taxon>Fungi incertae sedis</taxon>
        <taxon>Mucoromycota</taxon>
        <taxon>Mucoromycotina</taxon>
        <taxon>Mucoromycetes</taxon>
        <taxon>Mucorales</taxon>
        <taxon>Cunninghamellaceae</taxon>
        <taxon>Hesseltinella</taxon>
    </lineage>
</organism>
<feature type="domain" description="AAA+ ATPase" evidence="2">
    <location>
        <begin position="111"/>
        <end position="250"/>
    </location>
</feature>
<dbReference type="OrthoDB" id="10251412at2759"/>
<dbReference type="InterPro" id="IPR003593">
    <property type="entry name" value="AAA+_ATPase"/>
</dbReference>
<comment type="caution">
    <text evidence="3">The sequence shown here is derived from an EMBL/GenBank/DDBJ whole genome shotgun (WGS) entry which is preliminary data.</text>
</comment>
<comment type="similarity">
    <text evidence="1">Belongs to the AAA ATPase family. BCS1 subfamily.</text>
</comment>
<dbReference type="STRING" id="101127.A0A1X2G7L1"/>
<dbReference type="InterPro" id="IPR003959">
    <property type="entry name" value="ATPase_AAA_core"/>
</dbReference>
<evidence type="ECO:0000256" key="1">
    <source>
        <dbReference type="ARBA" id="ARBA00007448"/>
    </source>
</evidence>
<dbReference type="Gene3D" id="3.40.50.300">
    <property type="entry name" value="P-loop containing nucleotide triphosphate hydrolases"/>
    <property type="match status" value="1"/>
</dbReference>
<dbReference type="GO" id="GO:0005524">
    <property type="term" value="F:ATP binding"/>
    <property type="evidence" value="ECO:0007669"/>
    <property type="project" value="InterPro"/>
</dbReference>
<protein>
    <submittedName>
        <fullName evidence="3">P-loop containing nucleoside triphosphate hydrolase protein</fullName>
    </submittedName>
</protein>
<gene>
    <name evidence="3" type="ORF">DM01DRAFT_251023</name>
</gene>
<name>A0A1X2G7L1_9FUNG</name>
<reference evidence="3 4" key="1">
    <citation type="submission" date="2016-07" db="EMBL/GenBank/DDBJ databases">
        <title>Pervasive Adenine N6-methylation of Active Genes in Fungi.</title>
        <authorList>
            <consortium name="DOE Joint Genome Institute"/>
            <person name="Mondo S.J."/>
            <person name="Dannebaum R.O."/>
            <person name="Kuo R.C."/>
            <person name="Labutti K."/>
            <person name="Haridas S."/>
            <person name="Kuo A."/>
            <person name="Salamov A."/>
            <person name="Ahrendt S.R."/>
            <person name="Lipzen A."/>
            <person name="Sullivan W."/>
            <person name="Andreopoulos W.B."/>
            <person name="Clum A."/>
            <person name="Lindquist E."/>
            <person name="Daum C."/>
            <person name="Ramamoorthy G.K."/>
            <person name="Gryganskyi A."/>
            <person name="Culley D."/>
            <person name="Magnuson J.K."/>
            <person name="James T.Y."/>
            <person name="O'Malley M.A."/>
            <person name="Stajich J.E."/>
            <person name="Spatafora J.W."/>
            <person name="Visel A."/>
            <person name="Grigoriev I.V."/>
        </authorList>
    </citation>
    <scope>NUCLEOTIDE SEQUENCE [LARGE SCALE GENOMIC DNA]</scope>
    <source>
        <strain evidence="3 4">NRRL 3301</strain>
    </source>
</reference>
<accession>A0A1X2G7L1</accession>
<dbReference type="Pfam" id="PF00004">
    <property type="entry name" value="AAA"/>
    <property type="match status" value="1"/>
</dbReference>
<dbReference type="AlphaFoldDB" id="A0A1X2G7L1"/>
<evidence type="ECO:0000313" key="4">
    <source>
        <dbReference type="Proteomes" id="UP000242146"/>
    </source>
</evidence>
<dbReference type="PANTHER" id="PTHR23070">
    <property type="entry name" value="BCS1 AAA-TYPE ATPASE"/>
    <property type="match status" value="1"/>
</dbReference>
<dbReference type="InterPro" id="IPR050747">
    <property type="entry name" value="Mitochondrial_chaperone_BCS1"/>
</dbReference>
<sequence>MLRFQLQQATHEPPIRVSTADKTATVATLAAFLDHSAKAYLLHVAAEQAKRARARYEYSGTQAKWVQVCSLHDNLGLATVALCPKNERLVKQDLDAFVDNRDFYKRVGLAYQRGYLLYGSPGTGKTSLVLAIASYLGRSLYFINLGYIRSDAELLDAFVSIPTNAVVVFEDVDAQTTVLHRRSQRVMTNTSDQDDDGEGFNLSTFLSILDGHTMADGILFIMTTNHKLKLDPAVIRSGRMDVHMELTLATHYQMRQMFRMARMDLDDPTKLDDIDPTLADTIPEFVIPPSEVMKTMILCRDHRQDIPLQLSKLAHQCQPQTIV</sequence>
<dbReference type="Proteomes" id="UP000242146">
    <property type="component" value="Unassembled WGS sequence"/>
</dbReference>
<evidence type="ECO:0000313" key="3">
    <source>
        <dbReference type="EMBL" id="ORX47051.1"/>
    </source>
</evidence>